<dbReference type="NCBIfam" id="NF033517">
    <property type="entry name" value="transpos_IS66"/>
    <property type="match status" value="1"/>
</dbReference>
<protein>
    <submittedName>
        <fullName evidence="3">IS66 family transposase</fullName>
    </submittedName>
</protein>
<feature type="compositionally biased region" description="Basic residues" evidence="1">
    <location>
        <begin position="63"/>
        <end position="73"/>
    </location>
</feature>
<gene>
    <name evidence="3" type="ORF">DS837_31605</name>
</gene>
<name>A0A6L3AR46_AZOBR</name>
<dbReference type="PANTHER" id="PTHR33678">
    <property type="entry name" value="BLL1576 PROTEIN"/>
    <property type="match status" value="1"/>
</dbReference>
<dbReference type="Proteomes" id="UP000476837">
    <property type="component" value="Unassembled WGS sequence"/>
</dbReference>
<evidence type="ECO:0000256" key="1">
    <source>
        <dbReference type="SAM" id="MobiDB-lite"/>
    </source>
</evidence>
<dbReference type="Pfam" id="PF03050">
    <property type="entry name" value="DDE_Tnp_IS66"/>
    <property type="match status" value="1"/>
</dbReference>
<feature type="domain" description="Transposase IS66 central" evidence="2">
    <location>
        <begin position="157"/>
        <end position="414"/>
    </location>
</feature>
<feature type="region of interest" description="Disordered" evidence="1">
    <location>
        <begin position="39"/>
        <end position="88"/>
    </location>
</feature>
<dbReference type="InterPro" id="IPR004291">
    <property type="entry name" value="Transposase_IS66_central"/>
</dbReference>
<evidence type="ECO:0000313" key="4">
    <source>
        <dbReference type="Proteomes" id="UP000476837"/>
    </source>
</evidence>
<sequence length="450" mass="49676">MTVPPRYRLSDAEKEALLLEQAALIERLVARVAELEALLGKPKKTSANSHLPPSQDGPGREPRKAKRRRKPRPSRPGVARPLAPDPDHTECRLAESCPHCRSALSPAAQRCRHRYDHIDLPEVRPVVTRVELFGGRCGSCGRRYRADPPVAMPPGTPFGPGIRALLAYLHHSHHVGFERLARMLKELFGLAISEGAIANAFRRMGPAFDTACAAIKAKLLTAPVIASDETTTRVNGVTHWQWVFHSEHAVLHTIAPSRGRAVAAAVLGEHQPEVWISDRYAGQQDLGRVHQVCLAHVMRDVQYAIDCGDSVVAPKIRDHLRWAIRVGKRRPSLKDSTLAAYAAKAERGLDALLGVPAAHPAGRELQRQIKAWRGKFFVFLTDRRVPPTNNGSEQEIRPSVIFRKVTNGFRSDWGPGIHAGYRSVTGTARRQGQSAWTAIRNLIDGTFVVA</sequence>
<dbReference type="EMBL" id="QOKV01000072">
    <property type="protein sequence ID" value="KAA0675789.1"/>
    <property type="molecule type" value="Genomic_DNA"/>
</dbReference>
<organism evidence="3 4">
    <name type="scientific">Azospirillum brasilense</name>
    <dbReference type="NCBI Taxonomy" id="192"/>
    <lineage>
        <taxon>Bacteria</taxon>
        <taxon>Pseudomonadati</taxon>
        <taxon>Pseudomonadota</taxon>
        <taxon>Alphaproteobacteria</taxon>
        <taxon>Rhodospirillales</taxon>
        <taxon>Azospirillaceae</taxon>
        <taxon>Azospirillum</taxon>
    </lineage>
</organism>
<accession>A0A6L3AR46</accession>
<evidence type="ECO:0000259" key="2">
    <source>
        <dbReference type="Pfam" id="PF03050"/>
    </source>
</evidence>
<dbReference type="InterPro" id="IPR052344">
    <property type="entry name" value="Transposase-related"/>
</dbReference>
<proteinExistence type="predicted"/>
<dbReference type="PANTHER" id="PTHR33678:SF2">
    <property type="match status" value="1"/>
</dbReference>
<dbReference type="AlphaFoldDB" id="A0A6L3AR46"/>
<dbReference type="RefSeq" id="WP_149168396.1">
    <property type="nucleotide sequence ID" value="NZ_QOKV01000072.1"/>
</dbReference>
<reference evidence="3 4" key="1">
    <citation type="submission" date="2018-07" db="EMBL/GenBank/DDBJ databases">
        <title>Genome sequence of Roseomonas fauriae ATCC 49958.</title>
        <authorList>
            <person name="Sant'Anna F.H."/>
            <person name="Baldani J.I."/>
            <person name="Zilli J.E."/>
            <person name="Reis V.M."/>
            <person name="Hartmann A."/>
            <person name="Cruz L."/>
            <person name="de Souza E.M."/>
            <person name="de Oliveira Pedrosa F."/>
            <person name="Passaglia L.M.P."/>
        </authorList>
    </citation>
    <scope>NUCLEOTIDE SEQUENCE [LARGE SCALE GENOMIC DNA]</scope>
    <source>
        <strain evidence="3 4">ATCC 49958</strain>
    </source>
</reference>
<evidence type="ECO:0000313" key="3">
    <source>
        <dbReference type="EMBL" id="KAA0675789.1"/>
    </source>
</evidence>
<comment type="caution">
    <text evidence="3">The sequence shown here is derived from an EMBL/GenBank/DDBJ whole genome shotgun (WGS) entry which is preliminary data.</text>
</comment>